<protein>
    <submittedName>
        <fullName evidence="3">Uncharacterized protein</fullName>
    </submittedName>
</protein>
<dbReference type="RefSeq" id="WP_056962228.1">
    <property type="nucleotide sequence ID" value="NZ_AZEU01000009.1"/>
</dbReference>
<proteinExistence type="predicted"/>
<feature type="transmembrane region" description="Helical" evidence="2">
    <location>
        <begin position="69"/>
        <end position="89"/>
    </location>
</feature>
<dbReference type="Proteomes" id="UP000051790">
    <property type="component" value="Unassembled WGS sequence"/>
</dbReference>
<feature type="compositionally biased region" description="Basic and acidic residues" evidence="1">
    <location>
        <begin position="1"/>
        <end position="16"/>
    </location>
</feature>
<dbReference type="EMBL" id="AZEU01000009">
    <property type="protein sequence ID" value="KRL53806.1"/>
    <property type="molecule type" value="Genomic_DNA"/>
</dbReference>
<evidence type="ECO:0000256" key="1">
    <source>
        <dbReference type="SAM" id="MobiDB-lite"/>
    </source>
</evidence>
<evidence type="ECO:0000313" key="3">
    <source>
        <dbReference type="EMBL" id="KRL53806.1"/>
    </source>
</evidence>
<keyword evidence="4" id="KW-1185">Reference proteome</keyword>
<evidence type="ECO:0000313" key="4">
    <source>
        <dbReference type="Proteomes" id="UP000051790"/>
    </source>
</evidence>
<dbReference type="PATRIC" id="fig|1423769.4.peg.146"/>
<gene>
    <name evidence="3" type="ORF">FD01_GL000131</name>
</gene>
<feature type="compositionally biased region" description="Basic and acidic residues" evidence="1">
    <location>
        <begin position="23"/>
        <end position="40"/>
    </location>
</feature>
<feature type="region of interest" description="Disordered" evidence="1">
    <location>
        <begin position="1"/>
        <end position="53"/>
    </location>
</feature>
<reference evidence="3 4" key="1">
    <citation type="journal article" date="2015" name="Genome Announc.">
        <title>Expanding the biotechnology potential of lactobacilli through comparative genomics of 213 strains and associated genera.</title>
        <authorList>
            <person name="Sun Z."/>
            <person name="Harris H.M."/>
            <person name="McCann A."/>
            <person name="Guo C."/>
            <person name="Argimon S."/>
            <person name="Zhang W."/>
            <person name="Yang X."/>
            <person name="Jeffery I.B."/>
            <person name="Cooney J.C."/>
            <person name="Kagawa T.F."/>
            <person name="Liu W."/>
            <person name="Song Y."/>
            <person name="Salvetti E."/>
            <person name="Wrobel A."/>
            <person name="Rasinkangas P."/>
            <person name="Parkhill J."/>
            <person name="Rea M.C."/>
            <person name="O'Sullivan O."/>
            <person name="Ritari J."/>
            <person name="Douillard F.P."/>
            <person name="Paul Ross R."/>
            <person name="Yang R."/>
            <person name="Briner A.E."/>
            <person name="Felis G.E."/>
            <person name="de Vos W.M."/>
            <person name="Barrangou R."/>
            <person name="Klaenhammer T.R."/>
            <person name="Caufield P.W."/>
            <person name="Cui Y."/>
            <person name="Zhang H."/>
            <person name="O'Toole P.W."/>
        </authorList>
    </citation>
    <scope>NUCLEOTIDE SEQUENCE [LARGE SCALE GENOMIC DNA]</scope>
    <source>
        <strain evidence="3 4">DSM 13343</strain>
    </source>
</reference>
<dbReference type="AlphaFoldDB" id="A0A0R1RBL6"/>
<organism evidence="3 4">
    <name type="scientific">Lacticaseibacillus manihotivorans DSM 13343 = JCM 12514</name>
    <dbReference type="NCBI Taxonomy" id="1423769"/>
    <lineage>
        <taxon>Bacteria</taxon>
        <taxon>Bacillati</taxon>
        <taxon>Bacillota</taxon>
        <taxon>Bacilli</taxon>
        <taxon>Lactobacillales</taxon>
        <taxon>Lactobacillaceae</taxon>
        <taxon>Lacticaseibacillus</taxon>
    </lineage>
</organism>
<name>A0A0R1RBL6_9LACO</name>
<keyword evidence="2" id="KW-0472">Membrane</keyword>
<accession>A0A0R1RBL6</accession>
<comment type="caution">
    <text evidence="3">The sequence shown here is derived from an EMBL/GenBank/DDBJ whole genome shotgun (WGS) entry which is preliminary data.</text>
</comment>
<keyword evidence="2" id="KW-0812">Transmembrane</keyword>
<keyword evidence="2" id="KW-1133">Transmembrane helix</keyword>
<sequence>MDEEPKTRKAYREAQKHSQSQASERDKKRVQVEREYAREQRQKRHGKMQPNGQFDDITYKRVTGLKKKLNWAIGIVIVLLIIVFLVLAFV</sequence>
<evidence type="ECO:0000256" key="2">
    <source>
        <dbReference type="SAM" id="Phobius"/>
    </source>
</evidence>